<dbReference type="Gene3D" id="1.20.50.20">
    <property type="entry name" value="DnaG, RNA polymerase domain, helical bundle"/>
    <property type="match status" value="1"/>
</dbReference>
<dbReference type="CDD" id="cd03364">
    <property type="entry name" value="TOPRIM_DnaG_primases"/>
    <property type="match status" value="1"/>
</dbReference>
<dbReference type="PANTHER" id="PTHR30313:SF2">
    <property type="entry name" value="DNA PRIMASE"/>
    <property type="match status" value="1"/>
</dbReference>
<dbReference type="PROSITE" id="PS50880">
    <property type="entry name" value="TOPRIM"/>
    <property type="match status" value="1"/>
</dbReference>
<dbReference type="Pfam" id="PF08275">
    <property type="entry name" value="DNAG_N"/>
    <property type="match status" value="1"/>
</dbReference>
<dbReference type="InterPro" id="IPR036977">
    <property type="entry name" value="DNA_primase_Znf_CHC2"/>
</dbReference>
<evidence type="ECO:0000256" key="6">
    <source>
        <dbReference type="ARBA" id="ARBA00022723"/>
    </source>
</evidence>
<dbReference type="Gene3D" id="3.90.980.10">
    <property type="entry name" value="DNA primase, catalytic core, N-terminal domain"/>
    <property type="match status" value="1"/>
</dbReference>
<keyword evidence="3 12" id="KW-0808">Transferase</keyword>
<dbReference type="InterPro" id="IPR034151">
    <property type="entry name" value="TOPRIM_DnaG_bac"/>
</dbReference>
<comment type="catalytic activity">
    <reaction evidence="12">
        <text>ssDNA + n NTP = ssDNA/pppN(pN)n-1 hybrid + (n-1) diphosphate.</text>
        <dbReference type="EC" id="2.7.7.101"/>
    </reaction>
</comment>
<dbReference type="Pfam" id="PF10410">
    <property type="entry name" value="DnaB_bind"/>
    <property type="match status" value="1"/>
</dbReference>
<dbReference type="SMART" id="SM00400">
    <property type="entry name" value="ZnF_CHCC"/>
    <property type="match status" value="1"/>
</dbReference>
<dbReference type="NCBIfam" id="TIGR01391">
    <property type="entry name" value="dnaG"/>
    <property type="match status" value="1"/>
</dbReference>
<evidence type="ECO:0000313" key="16">
    <source>
        <dbReference type="EMBL" id="KTC65361.1"/>
    </source>
</evidence>
<dbReference type="GO" id="GO:0003677">
    <property type="term" value="F:DNA binding"/>
    <property type="evidence" value="ECO:0007669"/>
    <property type="project" value="UniProtKB-KW"/>
</dbReference>
<dbReference type="GO" id="GO:0003899">
    <property type="term" value="F:DNA-directed RNA polymerase activity"/>
    <property type="evidence" value="ECO:0007669"/>
    <property type="project" value="UniProtKB-UniRule"/>
</dbReference>
<dbReference type="STRING" id="45056.Lade_0019"/>
<feature type="domain" description="Toprim" evidence="15">
    <location>
        <begin position="252"/>
        <end position="334"/>
    </location>
</feature>
<dbReference type="InterPro" id="IPR006295">
    <property type="entry name" value="DNA_primase_DnaG"/>
</dbReference>
<dbReference type="KEGG" id="ladl:NCTC12735_00436"/>
<evidence type="ECO:0000256" key="12">
    <source>
        <dbReference type="HAMAP-Rule" id="MF_00974"/>
    </source>
</evidence>
<keyword evidence="17" id="KW-0614">Plasmid</keyword>
<gene>
    <name evidence="12 16" type="primary">dnaG</name>
    <name evidence="16" type="ORF">Lade_0019</name>
    <name evidence="17" type="ORF">NCTC12735_00436</name>
</gene>
<dbReference type="GO" id="GO:0005737">
    <property type="term" value="C:cytoplasm"/>
    <property type="evidence" value="ECO:0007669"/>
    <property type="project" value="TreeGrafter"/>
</dbReference>
<comment type="cofactor">
    <cofactor evidence="12 13 14">
        <name>Zn(2+)</name>
        <dbReference type="ChEBI" id="CHEBI:29105"/>
    </cofactor>
    <text evidence="12 13 14">Binds 1 zinc ion per monomer.</text>
</comment>
<dbReference type="Pfam" id="PF08278">
    <property type="entry name" value="DnaG_DnaB_bind"/>
    <property type="match status" value="1"/>
</dbReference>
<dbReference type="Gene3D" id="3.90.580.10">
    <property type="entry name" value="Zinc finger, CHC2-type domain"/>
    <property type="match status" value="1"/>
</dbReference>
<reference evidence="16 18" key="1">
    <citation type="submission" date="2015-11" db="EMBL/GenBank/DDBJ databases">
        <title>Identification of large and diverse effector repertoires of 38 Legionella species.</title>
        <authorList>
            <person name="Burstein D."/>
            <person name="Amaro F."/>
            <person name="Zusman T."/>
            <person name="Lifshitz Z."/>
            <person name="Cohen O."/>
            <person name="Gilbert J.A."/>
            <person name="Pupko T."/>
            <person name="Shuman H.A."/>
            <person name="Segal G."/>
        </authorList>
    </citation>
    <scope>NUCLEOTIDE SEQUENCE [LARGE SCALE GENOMIC DNA]</scope>
    <source>
        <strain evidence="16 18">1762-AUS-E</strain>
    </source>
</reference>
<evidence type="ECO:0000256" key="13">
    <source>
        <dbReference type="PIRNR" id="PIRNR002811"/>
    </source>
</evidence>
<comment type="domain">
    <text evidence="12">Contains an N-terminal zinc-binding domain, a central core domain that contains the primase activity, and a C-terminal DnaB-binding domain.</text>
</comment>
<dbReference type="GO" id="GO:0000428">
    <property type="term" value="C:DNA-directed RNA polymerase complex"/>
    <property type="evidence" value="ECO:0007669"/>
    <property type="project" value="UniProtKB-KW"/>
</dbReference>
<evidence type="ECO:0000256" key="10">
    <source>
        <dbReference type="ARBA" id="ARBA00023125"/>
    </source>
</evidence>
<dbReference type="Gene3D" id="3.40.1360.10">
    <property type="match status" value="1"/>
</dbReference>
<evidence type="ECO:0000259" key="15">
    <source>
        <dbReference type="PROSITE" id="PS50880"/>
    </source>
</evidence>
<geneLocation type="plasmid" evidence="17 19">
    <name>9</name>
</geneLocation>
<sequence>MTGLIPQPFIDDLLSRTDIVELIDSYVPLKKRGNSHLACCPFHNEKTPSFNVVAKKQFYHCFGCGASGNAISFAMNYLHLSFVDAIENLAERLGLQVPRSGHKDTVKKNITYYQLLERVSLLYQKTLKHAGAEAITYLKNRQVSGEIARTYHLGYAPPGWQFLENELKTYKQELIATGMLVPKENGSAYDRYRNRVMYPIHDRHGRIIGFGGRSIHPNDKPKYLNSPETIIFQKNRELYGLYQAIQQENPIDFILVVEGYMDVIALAQFGITNCVATLGTATSTYHIQLLSKHTKKLIFCFDGDKAGRSAAWRALESSLPYLNSGIEINFIFLPEGQDPDSMIREEGKEKFLARLNTALPLHQYLLSTLMQGFDITTISGKTQLINTAKPFLQKIPEGSYKQLLLDELTRYTRMDHHRLNQLLSDKKLDKLSDSGVNITRSPIRVAIALLLQHPEIVSDSKNKLYPDFLKQNNHPILHQLLQQISENPGINTAKLVESWRDSPLFEAITKLAFWDHQVPEDALVKEFIDTLFFLEKQQRDEQIQQLLTKARLQGLNDTERIELQDMLKKRHSNTEVK</sequence>
<dbReference type="Pfam" id="PF01807">
    <property type="entry name" value="Zn_ribbon_DnaG"/>
    <property type="match status" value="1"/>
</dbReference>
<dbReference type="AlphaFoldDB" id="A0A0W0R2R9"/>
<evidence type="ECO:0000256" key="8">
    <source>
        <dbReference type="ARBA" id="ARBA00022833"/>
    </source>
</evidence>
<keyword evidence="6 12" id="KW-0479">Metal-binding</keyword>
<dbReference type="HAMAP" id="MF_00974">
    <property type="entry name" value="DNA_primase_DnaG"/>
    <property type="match status" value="1"/>
</dbReference>
<evidence type="ECO:0000256" key="1">
    <source>
        <dbReference type="ARBA" id="ARBA00022478"/>
    </source>
</evidence>
<dbReference type="InterPro" id="IPR002694">
    <property type="entry name" value="Znf_CHC2"/>
</dbReference>
<dbReference type="InterPro" id="IPR030846">
    <property type="entry name" value="DnaG_bac"/>
</dbReference>
<dbReference type="GO" id="GO:0006269">
    <property type="term" value="P:DNA replication, synthesis of primer"/>
    <property type="evidence" value="ECO:0007669"/>
    <property type="project" value="UniProtKB-UniRule"/>
</dbReference>
<dbReference type="SUPFAM" id="SSF56731">
    <property type="entry name" value="DNA primase core"/>
    <property type="match status" value="1"/>
</dbReference>
<dbReference type="InterPro" id="IPR013264">
    <property type="entry name" value="DNAG_N"/>
</dbReference>
<dbReference type="RefSeq" id="WP_058461132.1">
    <property type="nucleotide sequence ID" value="NZ_CAAAHS010000003.1"/>
</dbReference>
<keyword evidence="8 12" id="KW-0862">Zinc</keyword>
<dbReference type="GO" id="GO:1990077">
    <property type="term" value="C:primosome complex"/>
    <property type="evidence" value="ECO:0007669"/>
    <property type="project" value="UniProtKB-KW"/>
</dbReference>
<evidence type="ECO:0000256" key="11">
    <source>
        <dbReference type="ARBA" id="ARBA00023163"/>
    </source>
</evidence>
<dbReference type="PATRIC" id="fig|45056.6.peg.19"/>
<dbReference type="Proteomes" id="UP000281170">
    <property type="component" value="Plasmid 9"/>
</dbReference>
<dbReference type="SUPFAM" id="SSF117023">
    <property type="entry name" value="DNA primase DnaG, C-terminal domain"/>
    <property type="match status" value="1"/>
</dbReference>
<dbReference type="PIRSF" id="PIRSF002811">
    <property type="entry name" value="DnaG"/>
    <property type="match status" value="1"/>
</dbReference>
<reference evidence="17 19" key="2">
    <citation type="submission" date="2018-12" db="EMBL/GenBank/DDBJ databases">
        <authorList>
            <consortium name="Pathogen Informatics"/>
        </authorList>
    </citation>
    <scope>NUCLEOTIDE SEQUENCE [LARGE SCALE GENOMIC DNA]</scope>
    <source>
        <strain evidence="17 19">NCTC12735</strain>
        <plasmid evidence="19">9</plasmid>
    </source>
</reference>
<comment type="similarity">
    <text evidence="12 13">Belongs to the DnaG primase family.</text>
</comment>
<keyword evidence="10 12" id="KW-0238">DNA-binding</keyword>
<dbReference type="SMART" id="SM00766">
    <property type="entry name" value="DnaG_DnaB_bind"/>
    <property type="match status" value="1"/>
</dbReference>
<evidence type="ECO:0000256" key="2">
    <source>
        <dbReference type="ARBA" id="ARBA00022515"/>
    </source>
</evidence>
<organism evidence="16 18">
    <name type="scientific">Legionella adelaidensis</name>
    <dbReference type="NCBI Taxonomy" id="45056"/>
    <lineage>
        <taxon>Bacteria</taxon>
        <taxon>Pseudomonadati</taxon>
        <taxon>Pseudomonadota</taxon>
        <taxon>Gammaproteobacteria</taxon>
        <taxon>Legionellales</taxon>
        <taxon>Legionellaceae</taxon>
        <taxon>Legionella</taxon>
    </lineage>
</organism>
<accession>A0A0W0R2R9</accession>
<proteinExistence type="inferred from homology"/>
<evidence type="ECO:0000256" key="5">
    <source>
        <dbReference type="ARBA" id="ARBA00022705"/>
    </source>
</evidence>
<evidence type="ECO:0000256" key="14">
    <source>
        <dbReference type="PIRSR" id="PIRSR002811-1"/>
    </source>
</evidence>
<dbReference type="InterPro" id="IPR050219">
    <property type="entry name" value="DnaG_primase"/>
</dbReference>
<keyword evidence="9" id="KW-0460">Magnesium</keyword>
<keyword evidence="2 12" id="KW-0639">Primosome</keyword>
<dbReference type="SMART" id="SM00493">
    <property type="entry name" value="TOPRIM"/>
    <property type="match status" value="1"/>
</dbReference>
<dbReference type="InterPro" id="IPR013173">
    <property type="entry name" value="DNA_primase_DnaG_DnaB-bd_dom"/>
</dbReference>
<dbReference type="EC" id="2.7.7.101" evidence="12"/>
<feature type="zinc finger region" description="CHC2-type" evidence="12 14">
    <location>
        <begin position="40"/>
        <end position="64"/>
    </location>
</feature>
<evidence type="ECO:0000256" key="9">
    <source>
        <dbReference type="ARBA" id="ARBA00022842"/>
    </source>
</evidence>
<dbReference type="EMBL" id="LR134418">
    <property type="protein sequence ID" value="VEH84817.1"/>
    <property type="molecule type" value="Genomic_DNA"/>
</dbReference>
<keyword evidence="4 12" id="KW-0548">Nucleotidyltransferase</keyword>
<evidence type="ECO:0000313" key="17">
    <source>
        <dbReference type="EMBL" id="VEH84817.1"/>
    </source>
</evidence>
<evidence type="ECO:0000256" key="4">
    <source>
        <dbReference type="ARBA" id="ARBA00022695"/>
    </source>
</evidence>
<comment type="function">
    <text evidence="12 13">RNA polymerase that catalyzes the synthesis of short RNA molecules used as primers for DNA polymerase during DNA replication.</text>
</comment>
<keyword evidence="18" id="KW-1185">Reference proteome</keyword>
<dbReference type="Pfam" id="PF13155">
    <property type="entry name" value="Toprim_2"/>
    <property type="match status" value="1"/>
</dbReference>
<keyword evidence="7 12" id="KW-0863">Zinc-finger</keyword>
<dbReference type="FunFam" id="3.40.1360.10:FF:000002">
    <property type="entry name" value="DNA primase"/>
    <property type="match status" value="1"/>
</dbReference>
<protein>
    <recommendedName>
        <fullName evidence="12 13">DNA primase</fullName>
        <ecNumber evidence="12">2.7.7.101</ecNumber>
    </recommendedName>
</protein>
<comment type="subunit">
    <text evidence="12">Monomer. Interacts with DnaB.</text>
</comment>
<keyword evidence="1 12" id="KW-0240">DNA-directed RNA polymerase</keyword>
<evidence type="ECO:0000256" key="3">
    <source>
        <dbReference type="ARBA" id="ARBA00022679"/>
    </source>
</evidence>
<dbReference type="SUPFAM" id="SSF57783">
    <property type="entry name" value="Zinc beta-ribbon"/>
    <property type="match status" value="1"/>
</dbReference>
<dbReference type="EMBL" id="LNKA01000001">
    <property type="protein sequence ID" value="KTC65361.1"/>
    <property type="molecule type" value="Genomic_DNA"/>
</dbReference>
<dbReference type="Proteomes" id="UP000054859">
    <property type="component" value="Unassembled WGS sequence"/>
</dbReference>
<name>A0A0W0R2R9_9GAMM</name>
<keyword evidence="11 12" id="KW-0804">Transcription</keyword>
<keyword evidence="5 12" id="KW-0235">DNA replication</keyword>
<dbReference type="InterPro" id="IPR019475">
    <property type="entry name" value="DNA_primase_DnaB-bd"/>
</dbReference>
<dbReference type="GO" id="GO:0008270">
    <property type="term" value="F:zinc ion binding"/>
    <property type="evidence" value="ECO:0007669"/>
    <property type="project" value="UniProtKB-UniRule"/>
</dbReference>
<dbReference type="InterPro" id="IPR006171">
    <property type="entry name" value="TOPRIM_dom"/>
</dbReference>
<dbReference type="FunFam" id="3.90.580.10:FF:000001">
    <property type="entry name" value="DNA primase"/>
    <property type="match status" value="1"/>
</dbReference>
<evidence type="ECO:0000313" key="19">
    <source>
        <dbReference type="Proteomes" id="UP000281170"/>
    </source>
</evidence>
<dbReference type="OrthoDB" id="9803773at2"/>
<dbReference type="InterPro" id="IPR037068">
    <property type="entry name" value="DNA_primase_core_N_sf"/>
</dbReference>
<dbReference type="Gene3D" id="1.10.860.10">
    <property type="entry name" value="DNAb Helicase, Chain A"/>
    <property type="match status" value="1"/>
</dbReference>
<dbReference type="InterPro" id="IPR016136">
    <property type="entry name" value="DNA_helicase_N/primase_C"/>
</dbReference>
<evidence type="ECO:0000256" key="7">
    <source>
        <dbReference type="ARBA" id="ARBA00022771"/>
    </source>
</evidence>
<evidence type="ECO:0000313" key="18">
    <source>
        <dbReference type="Proteomes" id="UP000054859"/>
    </source>
</evidence>
<dbReference type="PANTHER" id="PTHR30313">
    <property type="entry name" value="DNA PRIMASE"/>
    <property type="match status" value="1"/>
</dbReference>